<evidence type="ECO:0000313" key="1">
    <source>
        <dbReference type="EMBL" id="CAD9586915.1"/>
    </source>
</evidence>
<sequence length="101" mass="11418">MFAYKLQQPIEAHKAEYHANGKRKGRGACSQDQQNCGGGGLERAIHADLVAFRDIYVTQLEKEAKHHHHHHHGNNIDGAGVSFAKFKQIVWKDGNFQLVFQ</sequence>
<dbReference type="EMBL" id="HBGY01018995">
    <property type="protein sequence ID" value="CAD9586915.1"/>
    <property type="molecule type" value="Transcribed_RNA"/>
</dbReference>
<protein>
    <submittedName>
        <fullName evidence="1">Uncharacterized protein</fullName>
    </submittedName>
</protein>
<accession>A0A7S2KVE3</accession>
<reference evidence="1" key="1">
    <citation type="submission" date="2021-01" db="EMBL/GenBank/DDBJ databases">
        <authorList>
            <person name="Corre E."/>
            <person name="Pelletier E."/>
            <person name="Niang G."/>
            <person name="Scheremetjew M."/>
            <person name="Finn R."/>
            <person name="Kale V."/>
            <person name="Holt S."/>
            <person name="Cochrane G."/>
            <person name="Meng A."/>
            <person name="Brown T."/>
            <person name="Cohen L."/>
        </authorList>
    </citation>
    <scope>NUCLEOTIDE SEQUENCE</scope>
    <source>
        <strain evidence="1">B650</strain>
    </source>
</reference>
<name>A0A7S2KVE3_9STRA</name>
<organism evidence="1">
    <name type="scientific">Leptocylindrus danicus</name>
    <dbReference type="NCBI Taxonomy" id="163516"/>
    <lineage>
        <taxon>Eukaryota</taxon>
        <taxon>Sar</taxon>
        <taxon>Stramenopiles</taxon>
        <taxon>Ochrophyta</taxon>
        <taxon>Bacillariophyta</taxon>
        <taxon>Coscinodiscophyceae</taxon>
        <taxon>Chaetocerotophycidae</taxon>
        <taxon>Leptocylindrales</taxon>
        <taxon>Leptocylindraceae</taxon>
        <taxon>Leptocylindrus</taxon>
    </lineage>
</organism>
<gene>
    <name evidence="1" type="ORF">LDAN0321_LOCUS12085</name>
</gene>
<proteinExistence type="predicted"/>
<dbReference type="AlphaFoldDB" id="A0A7S2KVE3"/>